<accession>R7SM91</accession>
<evidence type="ECO:0000313" key="2">
    <source>
        <dbReference type="Proteomes" id="UP000053319"/>
    </source>
</evidence>
<dbReference type="AlphaFoldDB" id="R7SM91"/>
<sequence>MHLIPFAPREPPIIITPQVYTVDKENDMIRTLKVGLEQDVKYSALYRLENGKQLVLLVSSSSLRYPLPSFDTLRASTSTLSSFTELTKMMRRWRLRLGKLGYTSPAIAVDLRGPFMRGLEIRQVDRYAHLDSQNSQRLPIRG</sequence>
<dbReference type="RefSeq" id="XP_007369998.1">
    <property type="nucleotide sequence ID" value="XM_007369936.1"/>
</dbReference>
<proteinExistence type="predicted"/>
<name>R7SM91_DICSQ</name>
<dbReference type="EMBL" id="JH719454">
    <property type="protein sequence ID" value="EJF57269.1"/>
    <property type="molecule type" value="Genomic_DNA"/>
</dbReference>
<reference evidence="1 2" key="1">
    <citation type="journal article" date="2012" name="Science">
        <title>The Paleozoic origin of enzymatic lignin decomposition reconstructed from 31 fungal genomes.</title>
        <authorList>
            <person name="Floudas D."/>
            <person name="Binder M."/>
            <person name="Riley R."/>
            <person name="Barry K."/>
            <person name="Blanchette R.A."/>
            <person name="Henrissat B."/>
            <person name="Martinez A.T."/>
            <person name="Otillar R."/>
            <person name="Spatafora J.W."/>
            <person name="Yadav J.S."/>
            <person name="Aerts A."/>
            <person name="Benoit I."/>
            <person name="Boyd A."/>
            <person name="Carlson A."/>
            <person name="Copeland A."/>
            <person name="Coutinho P.M."/>
            <person name="de Vries R.P."/>
            <person name="Ferreira P."/>
            <person name="Findley K."/>
            <person name="Foster B."/>
            <person name="Gaskell J."/>
            <person name="Glotzer D."/>
            <person name="Gorecki P."/>
            <person name="Heitman J."/>
            <person name="Hesse C."/>
            <person name="Hori C."/>
            <person name="Igarashi K."/>
            <person name="Jurgens J.A."/>
            <person name="Kallen N."/>
            <person name="Kersten P."/>
            <person name="Kohler A."/>
            <person name="Kuees U."/>
            <person name="Kumar T.K.A."/>
            <person name="Kuo A."/>
            <person name="LaButti K."/>
            <person name="Larrondo L.F."/>
            <person name="Lindquist E."/>
            <person name="Ling A."/>
            <person name="Lombard V."/>
            <person name="Lucas S."/>
            <person name="Lundell T."/>
            <person name="Martin R."/>
            <person name="McLaughlin D.J."/>
            <person name="Morgenstern I."/>
            <person name="Morin E."/>
            <person name="Murat C."/>
            <person name="Nagy L.G."/>
            <person name="Nolan M."/>
            <person name="Ohm R.A."/>
            <person name="Patyshakuliyeva A."/>
            <person name="Rokas A."/>
            <person name="Ruiz-Duenas F.J."/>
            <person name="Sabat G."/>
            <person name="Salamov A."/>
            <person name="Samejima M."/>
            <person name="Schmutz J."/>
            <person name="Slot J.C."/>
            <person name="St John F."/>
            <person name="Stenlid J."/>
            <person name="Sun H."/>
            <person name="Sun S."/>
            <person name="Syed K."/>
            <person name="Tsang A."/>
            <person name="Wiebenga A."/>
            <person name="Young D."/>
            <person name="Pisabarro A."/>
            <person name="Eastwood D.C."/>
            <person name="Martin F."/>
            <person name="Cullen D."/>
            <person name="Grigoriev I.V."/>
            <person name="Hibbett D.S."/>
        </authorList>
    </citation>
    <scope>NUCLEOTIDE SEQUENCE [LARGE SCALE GENOMIC DNA]</scope>
    <source>
        <strain evidence="1 2">LYAD-421 SS1</strain>
    </source>
</reference>
<organism evidence="1 2">
    <name type="scientific">Dichomitus squalens (strain LYAD-421)</name>
    <name type="common">Western red white-rot fungus</name>
    <dbReference type="NCBI Taxonomy" id="732165"/>
    <lineage>
        <taxon>Eukaryota</taxon>
        <taxon>Fungi</taxon>
        <taxon>Dikarya</taxon>
        <taxon>Basidiomycota</taxon>
        <taxon>Agaricomycotina</taxon>
        <taxon>Agaricomycetes</taxon>
        <taxon>Polyporales</taxon>
        <taxon>Polyporaceae</taxon>
        <taxon>Dichomitus</taxon>
    </lineage>
</organism>
<gene>
    <name evidence="1" type="ORF">DICSQDRAFT_174125</name>
</gene>
<dbReference type="Proteomes" id="UP000053319">
    <property type="component" value="Unassembled WGS sequence"/>
</dbReference>
<evidence type="ECO:0000313" key="1">
    <source>
        <dbReference type="EMBL" id="EJF57269.1"/>
    </source>
</evidence>
<protein>
    <submittedName>
        <fullName evidence="1">Uncharacterized protein</fullName>
    </submittedName>
</protein>
<dbReference type="HOGENOM" id="CLU_1815736_0_0_1"/>
<dbReference type="KEGG" id="dsq:DICSQDRAFT_174125"/>
<dbReference type="GeneID" id="18839893"/>